<dbReference type="EMBL" id="CAEKKB010000007">
    <property type="protein sequence ID" value="CAB4317173.1"/>
    <property type="molecule type" value="Genomic_DNA"/>
</dbReference>
<dbReference type="Proteomes" id="UP000507245">
    <property type="component" value="Unassembled WGS sequence"/>
</dbReference>
<reference evidence="2" key="1">
    <citation type="journal article" date="2020" name="Genome Biol.">
        <title>Gamete binning: chromosome-level and haplotype-resolved genome assembly enabled by high-throughput single-cell sequencing of gamete genomes.</title>
        <authorList>
            <person name="Campoy J.A."/>
            <person name="Sun H."/>
            <person name="Goel M."/>
            <person name="Jiao W.-B."/>
            <person name="Folz-Donahue K."/>
            <person name="Wang N."/>
            <person name="Rubio M."/>
            <person name="Liu C."/>
            <person name="Kukat C."/>
            <person name="Ruiz D."/>
            <person name="Huettel B."/>
            <person name="Schneeberger K."/>
        </authorList>
    </citation>
    <scope>NUCLEOTIDE SEQUENCE [LARGE SCALE GENOMIC DNA]</scope>
    <source>
        <strain evidence="2">cv. Rojo Pasion</strain>
    </source>
</reference>
<dbReference type="AlphaFoldDB" id="A0A6J5XY56"/>
<sequence>MPSPSVDDWCIMTRTKKLSFVTDRRRFFGCPTSRSVIVFPIGILGTKQRGCCVAEGDSRCVSDVGLHIVSAMKMPIGKADC</sequence>
<protein>
    <submittedName>
        <fullName evidence="1">Uncharacterized protein</fullName>
    </submittedName>
</protein>
<gene>
    <name evidence="1" type="ORF">ORAREDHAP_LOCUS43872</name>
</gene>
<proteinExistence type="predicted"/>
<evidence type="ECO:0000313" key="2">
    <source>
        <dbReference type="Proteomes" id="UP000507245"/>
    </source>
</evidence>
<evidence type="ECO:0000313" key="1">
    <source>
        <dbReference type="EMBL" id="CAB4317173.1"/>
    </source>
</evidence>
<name>A0A6J5XY56_PRUAR</name>
<accession>A0A6J5XY56</accession>
<organism evidence="1 2">
    <name type="scientific">Prunus armeniaca</name>
    <name type="common">Apricot</name>
    <name type="synonym">Armeniaca vulgaris</name>
    <dbReference type="NCBI Taxonomy" id="36596"/>
    <lineage>
        <taxon>Eukaryota</taxon>
        <taxon>Viridiplantae</taxon>
        <taxon>Streptophyta</taxon>
        <taxon>Embryophyta</taxon>
        <taxon>Tracheophyta</taxon>
        <taxon>Spermatophyta</taxon>
        <taxon>Magnoliopsida</taxon>
        <taxon>eudicotyledons</taxon>
        <taxon>Gunneridae</taxon>
        <taxon>Pentapetalae</taxon>
        <taxon>rosids</taxon>
        <taxon>fabids</taxon>
        <taxon>Rosales</taxon>
        <taxon>Rosaceae</taxon>
        <taxon>Amygdaloideae</taxon>
        <taxon>Amygdaleae</taxon>
        <taxon>Prunus</taxon>
    </lineage>
</organism>
<keyword evidence="2" id="KW-1185">Reference proteome</keyword>